<gene>
    <name evidence="2" type="ORF">OSR52_04500</name>
</gene>
<feature type="transmembrane region" description="Helical" evidence="1">
    <location>
        <begin position="12"/>
        <end position="34"/>
    </location>
</feature>
<evidence type="ECO:0000313" key="2">
    <source>
        <dbReference type="EMBL" id="MDG3585118.1"/>
    </source>
</evidence>
<dbReference type="RefSeq" id="WP_277898847.1">
    <property type="nucleotide sequence ID" value="NZ_JAPMUA010000001.1"/>
</dbReference>
<feature type="transmembrane region" description="Helical" evidence="1">
    <location>
        <begin position="40"/>
        <end position="59"/>
    </location>
</feature>
<keyword evidence="3" id="KW-1185">Reference proteome</keyword>
<keyword evidence="1" id="KW-0812">Transmembrane</keyword>
<evidence type="ECO:0000313" key="3">
    <source>
        <dbReference type="Proteomes" id="UP001153642"/>
    </source>
</evidence>
<organism evidence="2 3">
    <name type="scientific">Galbibacter pacificus</name>
    <dbReference type="NCBI Taxonomy" id="2996052"/>
    <lineage>
        <taxon>Bacteria</taxon>
        <taxon>Pseudomonadati</taxon>
        <taxon>Bacteroidota</taxon>
        <taxon>Flavobacteriia</taxon>
        <taxon>Flavobacteriales</taxon>
        <taxon>Flavobacteriaceae</taxon>
        <taxon>Galbibacter</taxon>
    </lineage>
</organism>
<proteinExistence type="predicted"/>
<accession>A0ABT6FPD5</accession>
<name>A0ABT6FPD5_9FLAO</name>
<comment type="caution">
    <text evidence="2">The sequence shown here is derived from an EMBL/GenBank/DDBJ whole genome shotgun (WGS) entry which is preliminary data.</text>
</comment>
<dbReference type="Proteomes" id="UP001153642">
    <property type="component" value="Unassembled WGS sequence"/>
</dbReference>
<protein>
    <submittedName>
        <fullName evidence="2">Uncharacterized protein</fullName>
    </submittedName>
</protein>
<reference evidence="2" key="1">
    <citation type="submission" date="2022-11" db="EMBL/GenBank/DDBJ databases">
        <title>High-quality draft genome sequence of Galbibacter sp. strain CMA-7.</title>
        <authorList>
            <person name="Wei L."/>
            <person name="Dong C."/>
            <person name="Shao Z."/>
        </authorList>
    </citation>
    <scope>NUCLEOTIDE SEQUENCE</scope>
    <source>
        <strain evidence="2">CMA-7</strain>
    </source>
</reference>
<keyword evidence="1" id="KW-0472">Membrane</keyword>
<evidence type="ECO:0000256" key="1">
    <source>
        <dbReference type="SAM" id="Phobius"/>
    </source>
</evidence>
<keyword evidence="1" id="KW-1133">Transmembrane helix</keyword>
<dbReference type="EMBL" id="JAPMUA010000001">
    <property type="protein sequence ID" value="MDG3585118.1"/>
    <property type="molecule type" value="Genomic_DNA"/>
</dbReference>
<sequence length="223" mass="25621">MKHQYYNKPKHTQIKIQISIAGTALLVLLISLAISWLLHFYIIAFLALPIVISIIAPFFDVPSLKKSGKIVYYSSLFLTEQPKNNIMKVHGGSLFDYVYVLNFSMNGKQRTSLIIQQYLEGLLNLIEHYNNGTLKNYTIKGTSYIINKRTAKKIGFDIVETNFIDSLVLIYNFPNILLSNSISKNRFSIPKLHNINTYQTDLEKLSAKKEYISALNIRLKRNI</sequence>